<dbReference type="InterPro" id="IPR036420">
    <property type="entry name" value="BRCT_dom_sf"/>
</dbReference>
<evidence type="ECO:0000256" key="1">
    <source>
        <dbReference type="SAM" id="MobiDB-lite"/>
    </source>
</evidence>
<dbReference type="PROSITE" id="PS50172">
    <property type="entry name" value="BRCT"/>
    <property type="match status" value="1"/>
</dbReference>
<evidence type="ECO:0000313" key="3">
    <source>
        <dbReference type="EMBL" id="KAJ4119922.1"/>
    </source>
</evidence>
<gene>
    <name evidence="3" type="ORF">NW768_010512</name>
</gene>
<evidence type="ECO:0000259" key="2">
    <source>
        <dbReference type="PROSITE" id="PS50172"/>
    </source>
</evidence>
<reference evidence="3" key="1">
    <citation type="submission" date="2022-09" db="EMBL/GenBank/DDBJ databases">
        <title>Fusarium specimens isolated from Avocado Roots.</title>
        <authorList>
            <person name="Stajich J."/>
            <person name="Roper C."/>
            <person name="Heimlech-Rivalta G."/>
        </authorList>
    </citation>
    <scope>NUCLEOTIDE SEQUENCE</scope>
    <source>
        <strain evidence="3">CF00095</strain>
    </source>
</reference>
<dbReference type="EMBL" id="JAOQBH010000021">
    <property type="protein sequence ID" value="KAJ4119922.1"/>
    <property type="molecule type" value="Genomic_DNA"/>
</dbReference>
<comment type="caution">
    <text evidence="3">The sequence shown here is derived from an EMBL/GenBank/DDBJ whole genome shotgun (WGS) entry which is preliminary data.</text>
</comment>
<feature type="domain" description="BRCT" evidence="2">
    <location>
        <begin position="1"/>
        <end position="97"/>
    </location>
</feature>
<dbReference type="Gene3D" id="3.40.50.10190">
    <property type="entry name" value="BRCT domain"/>
    <property type="match status" value="1"/>
</dbReference>
<accession>A0ABQ8QZV2</accession>
<feature type="region of interest" description="Disordered" evidence="1">
    <location>
        <begin position="430"/>
        <end position="454"/>
    </location>
</feature>
<dbReference type="Proteomes" id="UP001152024">
    <property type="component" value="Unassembled WGS sequence"/>
</dbReference>
<sequence>MPGQIFKGKVFAAAGPLPGQFTIDNLKRWTSLRKGIFLDDFDESVTHLLCTREQWDNRVPRIKQALKRYKNFPIIHYDWYEFSTVQNKRLPEKDYSMRSLQAKLNAKRRERERWEKGIQQGKKFVNTSTASLHESVNTANNPADFYHLYRDRLNFVYEIDITRDDEMTGEFGQKYTLYLWESNAKPHLYLFAARFLKKKGSTQPSYHRPSPHEGPWRQEMNLFMDFFKKKTGIDWQDRVTLANTQPRAYFQYTPPARGKPIGRRLRHDIDYCREINAEILGLPWPPVETPEPSKDSTENDPDAGPRAFEDEDEVMTSPPDSTVASKPEVRDQNPEEDHSQNQEQDSGTDPKGPEVDAEIMATPPEFNHVLADEIKPATASQFIGSEVYSAHSEEKLKTPPPDVEAETKGAPSHPTSLVNESAPIFAVKSATPAPSVDENDISKTSNSPLVHHDKEAGIEISLEFEA</sequence>
<evidence type="ECO:0000313" key="4">
    <source>
        <dbReference type="Proteomes" id="UP001152024"/>
    </source>
</evidence>
<feature type="region of interest" description="Disordered" evidence="1">
    <location>
        <begin position="282"/>
        <end position="367"/>
    </location>
</feature>
<protein>
    <recommendedName>
        <fullName evidence="2">BRCT domain-containing protein</fullName>
    </recommendedName>
</protein>
<dbReference type="InterPro" id="IPR001357">
    <property type="entry name" value="BRCT_dom"/>
</dbReference>
<dbReference type="SUPFAM" id="SSF52113">
    <property type="entry name" value="BRCT domain"/>
    <property type="match status" value="1"/>
</dbReference>
<keyword evidence="4" id="KW-1185">Reference proteome</keyword>
<proteinExistence type="predicted"/>
<feature type="region of interest" description="Disordered" evidence="1">
    <location>
        <begin position="390"/>
        <end position="418"/>
    </location>
</feature>
<feature type="compositionally biased region" description="Basic and acidic residues" evidence="1">
    <location>
        <begin position="327"/>
        <end position="340"/>
    </location>
</feature>
<name>A0ABQ8QZV2_FUSEQ</name>
<organism evidence="3 4">
    <name type="scientific">Fusarium equiseti</name>
    <name type="common">Fusarium scirpi</name>
    <dbReference type="NCBI Taxonomy" id="61235"/>
    <lineage>
        <taxon>Eukaryota</taxon>
        <taxon>Fungi</taxon>
        <taxon>Dikarya</taxon>
        <taxon>Ascomycota</taxon>
        <taxon>Pezizomycotina</taxon>
        <taxon>Sordariomycetes</taxon>
        <taxon>Hypocreomycetidae</taxon>
        <taxon>Hypocreales</taxon>
        <taxon>Nectriaceae</taxon>
        <taxon>Fusarium</taxon>
        <taxon>Fusarium incarnatum-equiseti species complex</taxon>
    </lineage>
</organism>
<dbReference type="CDD" id="cd00027">
    <property type="entry name" value="BRCT"/>
    <property type="match status" value="1"/>
</dbReference>